<evidence type="ECO:0000313" key="4">
    <source>
        <dbReference type="EMBL" id="EEC43323.1"/>
    </source>
</evidence>
<dbReference type="InterPro" id="IPR052085">
    <property type="entry name" value="WD-SAM-U-box"/>
</dbReference>
<dbReference type="Pfam" id="PF04564">
    <property type="entry name" value="U-box"/>
    <property type="match status" value="1"/>
</dbReference>
<dbReference type="InterPro" id="IPR013083">
    <property type="entry name" value="Znf_RING/FYVE/PHD"/>
</dbReference>
<dbReference type="eggNOG" id="ENOG502QUQY">
    <property type="taxonomic scope" value="Eukaryota"/>
</dbReference>
<dbReference type="OMA" id="IFHANEI"/>
<dbReference type="GeneID" id="7199004"/>
<dbReference type="InterPro" id="IPR003613">
    <property type="entry name" value="Ubox_domain"/>
</dbReference>
<dbReference type="KEGG" id="pti:PHATRDRAFT_50220"/>
<keyword evidence="6" id="KW-1185">Reference proteome</keyword>
<name>B7FXS3_PHATC</name>
<dbReference type="Proteomes" id="UP000000759">
    <property type="component" value="Chromosome 7"/>
</dbReference>
<dbReference type="Pfam" id="PF00168">
    <property type="entry name" value="C2"/>
    <property type="match status" value="1"/>
</dbReference>
<dbReference type="AlphaFoldDB" id="B7FXS3"/>
<dbReference type="InParanoid" id="B7FXS3"/>
<dbReference type="HOGENOM" id="CLU_389601_0_0_1"/>
<dbReference type="SMART" id="SM00239">
    <property type="entry name" value="C2"/>
    <property type="match status" value="1"/>
</dbReference>
<proteinExistence type="predicted"/>
<feature type="domain" description="C2" evidence="2">
    <location>
        <begin position="54"/>
        <end position="207"/>
    </location>
</feature>
<evidence type="ECO:0000313" key="6">
    <source>
        <dbReference type="Proteomes" id="UP000000759"/>
    </source>
</evidence>
<reference evidence="5 6" key="1">
    <citation type="journal article" date="2008" name="Nature">
        <title>The Phaeodactylum genome reveals the evolutionary history of diatom genomes.</title>
        <authorList>
            <person name="Bowler C."/>
            <person name="Allen A.E."/>
            <person name="Badger J.H."/>
            <person name="Grimwood J."/>
            <person name="Jabbari K."/>
            <person name="Kuo A."/>
            <person name="Maheswari U."/>
            <person name="Martens C."/>
            <person name="Maumus F."/>
            <person name="Otillar R.P."/>
            <person name="Rayko E."/>
            <person name="Salamov A."/>
            <person name="Vandepoele K."/>
            <person name="Beszteri B."/>
            <person name="Gruber A."/>
            <person name="Heijde M."/>
            <person name="Katinka M."/>
            <person name="Mock T."/>
            <person name="Valentin K."/>
            <person name="Verret F."/>
            <person name="Berges J.A."/>
            <person name="Brownlee C."/>
            <person name="Cadoret J.P."/>
            <person name="Chiovitti A."/>
            <person name="Choi C.J."/>
            <person name="Coesel S."/>
            <person name="De Martino A."/>
            <person name="Detter J.C."/>
            <person name="Durkin C."/>
            <person name="Falciatore A."/>
            <person name="Fournet J."/>
            <person name="Haruta M."/>
            <person name="Huysman M.J."/>
            <person name="Jenkins B.D."/>
            <person name="Jiroutova K."/>
            <person name="Jorgensen R.E."/>
            <person name="Joubert Y."/>
            <person name="Kaplan A."/>
            <person name="Kroger N."/>
            <person name="Kroth P.G."/>
            <person name="La Roche J."/>
            <person name="Lindquist E."/>
            <person name="Lommer M."/>
            <person name="Martin-Jezequel V."/>
            <person name="Lopez P.J."/>
            <person name="Lucas S."/>
            <person name="Mangogna M."/>
            <person name="McGinnis K."/>
            <person name="Medlin L.K."/>
            <person name="Montsant A."/>
            <person name="Oudot-Le Secq M.P."/>
            <person name="Napoli C."/>
            <person name="Obornik M."/>
            <person name="Parker M.S."/>
            <person name="Petit J.L."/>
            <person name="Porcel B.M."/>
            <person name="Poulsen N."/>
            <person name="Robison M."/>
            <person name="Rychlewski L."/>
            <person name="Rynearson T.A."/>
            <person name="Schmutz J."/>
            <person name="Shapiro H."/>
            <person name="Siaut M."/>
            <person name="Stanley M."/>
            <person name="Sussman M.R."/>
            <person name="Taylor A.R."/>
            <person name="Vardi A."/>
            <person name="von Dassow P."/>
            <person name="Vyverman W."/>
            <person name="Willis A."/>
            <person name="Wyrwicz L.S."/>
            <person name="Rokhsar D.S."/>
            <person name="Weissenbach J."/>
            <person name="Armbrust E.V."/>
            <person name="Green B.R."/>
            <person name="Van de Peer Y."/>
            <person name="Grigoriev I.V."/>
        </authorList>
    </citation>
    <scope>NUCLEOTIDE SEQUENCE [LARGE SCALE GENOMIC DNA]</scope>
    <source>
        <strain evidence="5 6">CCAP 1055/1</strain>
    </source>
</reference>
<feature type="domain" description="U-box" evidence="3">
    <location>
        <begin position="485"/>
        <end position="558"/>
    </location>
</feature>
<dbReference type="SUPFAM" id="SSF49562">
    <property type="entry name" value="C2 domain (Calcium/lipid-binding domain, CaLB)"/>
    <property type="match status" value="1"/>
</dbReference>
<accession>B7FXS3</accession>
<organism evidence="5 6">
    <name type="scientific">Phaeodactylum tricornutum (strain CCAP 1055/1)</name>
    <dbReference type="NCBI Taxonomy" id="556484"/>
    <lineage>
        <taxon>Eukaryota</taxon>
        <taxon>Sar</taxon>
        <taxon>Stramenopiles</taxon>
        <taxon>Ochrophyta</taxon>
        <taxon>Bacillariophyta</taxon>
        <taxon>Bacillariophyceae</taxon>
        <taxon>Bacillariophycidae</taxon>
        <taxon>Naviculales</taxon>
        <taxon>Phaeodactylaceae</taxon>
        <taxon>Phaeodactylum</taxon>
    </lineage>
</organism>
<dbReference type="GO" id="GO:0004842">
    <property type="term" value="F:ubiquitin-protein transferase activity"/>
    <property type="evidence" value="ECO:0007669"/>
    <property type="project" value="InterPro"/>
</dbReference>
<reference evidence="6" key="2">
    <citation type="submission" date="2008-08" db="EMBL/GenBank/DDBJ databases">
        <authorList>
            <consortium name="Diatom Consortium"/>
            <person name="Grigoriev I."/>
            <person name="Grimwood J."/>
            <person name="Kuo A."/>
            <person name="Otillar R.P."/>
            <person name="Salamov A."/>
            <person name="Detter J.C."/>
            <person name="Lindquist E."/>
            <person name="Shapiro H."/>
            <person name="Lucas S."/>
            <person name="Glavina del Rio T."/>
            <person name="Pitluck S."/>
            <person name="Rokhsar D."/>
            <person name="Bowler C."/>
        </authorList>
    </citation>
    <scope>GENOME REANNOTATION</scope>
    <source>
        <strain evidence="6">CCAP 1055/1</strain>
    </source>
</reference>
<dbReference type="RefSeq" id="XP_002179608.1">
    <property type="nucleotide sequence ID" value="XM_002179572.1"/>
</dbReference>
<dbReference type="Gene3D" id="3.30.40.10">
    <property type="entry name" value="Zinc/RING finger domain, C3HC4 (zinc finger)"/>
    <property type="match status" value="1"/>
</dbReference>
<dbReference type="KEGG" id="pti:PHATRDRAFT_45460"/>
<dbReference type="PANTHER" id="PTHR46573:SF1">
    <property type="entry name" value="WD REPEAT, SAM AND U-BOX DOMAIN-CONTAINING PROTEIN 1"/>
    <property type="match status" value="1"/>
</dbReference>
<dbReference type="OrthoDB" id="10064100at2759"/>
<dbReference type="PROSITE" id="PS50004">
    <property type="entry name" value="C2"/>
    <property type="match status" value="1"/>
</dbReference>
<dbReference type="Gene3D" id="2.60.40.150">
    <property type="entry name" value="C2 domain"/>
    <property type="match status" value="1"/>
</dbReference>
<gene>
    <name evidence="5" type="ORF">PHATRDRAFT_45460</name>
    <name evidence="4" type="ORF">PHATRDRAFT_50220</name>
</gene>
<dbReference type="Proteomes" id="UP000000759">
    <property type="component" value="Chromosome 28"/>
</dbReference>
<evidence type="ECO:0008006" key="7">
    <source>
        <dbReference type="Google" id="ProtNLM"/>
    </source>
</evidence>
<dbReference type="GeneID" id="7200692"/>
<dbReference type="SMART" id="SM00504">
    <property type="entry name" value="Ubox"/>
    <property type="match status" value="1"/>
</dbReference>
<dbReference type="STRING" id="556484.B7FXS3"/>
<evidence type="ECO:0000259" key="3">
    <source>
        <dbReference type="PROSITE" id="PS51698"/>
    </source>
</evidence>
<sequence>MANIKNLDKSGGIPDYEDLDLAFDDLLESENDPTIFRKPTPSSIENDGELTGSKQRKDSLPDESSHDYILGTLVVRVVAARDLEPASKHSLGKMIFGGAHHSRNKGSANPYASVRFGSTTQRTSEVFDTVNPIWPRSETMYMDVSHPRIPDHATQQPKSGTVPSIVATTESSTQIYEQPGNPPQKPKASTSLATHSIFEKEQVESMLEMNEAKDLYKPSRPILTVAIFHANEIGTLKKYNPSKGDSDDLFLGMVAIDLTPVLTGKTTIFDQWLPLTGTESTRTTVRIVCEYEASDTAPQSLDWVHFTRFCDPADFYPAHGDRLYKVESCDGDNVTLSWTSSEGWVSSFVVHRNMLVCAARHQGPIEFYQDEIQSIAERLGHSPMVDTVQETLRTLPDEGLVSVSVDIFRGGTSLLNRWLDQGVRTIIDDIKFATNIDGRHNPNFEDSLATDTLDEASDSISQAAFARHSVEKSEVESAMGTNLQPLPNMPACPITGEPMIDPVVAADGHTYERFAIARWLHESDKSPLTGSILPHKSLVPNYMLVSSLQECAVISVEEDLPVGNDDGPLVEVVRDV</sequence>
<dbReference type="InterPro" id="IPR000008">
    <property type="entry name" value="C2_dom"/>
</dbReference>
<dbReference type="CDD" id="cd16655">
    <property type="entry name" value="RING-Ubox_WDSUB1-like"/>
    <property type="match status" value="1"/>
</dbReference>
<dbReference type="EMBL" id="CM000610">
    <property type="protein sequence ID" value="EEC48594.1"/>
    <property type="molecule type" value="Genomic_DNA"/>
</dbReference>
<dbReference type="GO" id="GO:0016567">
    <property type="term" value="P:protein ubiquitination"/>
    <property type="evidence" value="ECO:0007669"/>
    <property type="project" value="InterPro"/>
</dbReference>
<protein>
    <recommendedName>
        <fullName evidence="7">U-box domain-containing protein</fullName>
    </recommendedName>
</protein>
<dbReference type="EMBL" id="CM000630">
    <property type="protein sequence ID" value="EEC43323.1"/>
    <property type="molecule type" value="Genomic_DNA"/>
</dbReference>
<dbReference type="PANTHER" id="PTHR46573">
    <property type="entry name" value="WD REPEAT, SAM AND U-BOX DOMAIN-CONTAINING PROTEIN 1"/>
    <property type="match status" value="1"/>
</dbReference>
<dbReference type="InterPro" id="IPR035892">
    <property type="entry name" value="C2_domain_sf"/>
</dbReference>
<dbReference type="SUPFAM" id="SSF57850">
    <property type="entry name" value="RING/U-box"/>
    <property type="match status" value="1"/>
</dbReference>
<dbReference type="RefSeq" id="XP_002185191.1">
    <property type="nucleotide sequence ID" value="XM_002185155.1"/>
</dbReference>
<evidence type="ECO:0000313" key="5">
    <source>
        <dbReference type="EMBL" id="EEC48594.1"/>
    </source>
</evidence>
<feature type="region of interest" description="Disordered" evidence="1">
    <location>
        <begin position="32"/>
        <end position="63"/>
    </location>
</feature>
<dbReference type="PROSITE" id="PS51698">
    <property type="entry name" value="U_BOX"/>
    <property type="match status" value="1"/>
</dbReference>
<dbReference type="PaxDb" id="2850-Phatr45460"/>
<evidence type="ECO:0000259" key="2">
    <source>
        <dbReference type="PROSITE" id="PS50004"/>
    </source>
</evidence>
<evidence type="ECO:0000256" key="1">
    <source>
        <dbReference type="SAM" id="MobiDB-lite"/>
    </source>
</evidence>